<sequence length="237" mass="26142">MLARLGHRLISAVFPPTCVLCGAPGTEGRDLCSGCDADLPRNRPACAHCALPFEMPVPEGTLCGSCQRRRPRPPFDRCVAAFRYEAEVPVLIGGAKFEGRLDRVRLLGQCLAAEIRELGMPLPEALVPVPLHRRRLRERGYNQALEIARVVGAELRLPVDPYCCDRIAATPPQAGLDERSRRRNLRGAFVAREPFPWSHVAILDDVVTTGSTVAELSRVLRRAGARRIEVWAVARTP</sequence>
<dbReference type="Pfam" id="PF18912">
    <property type="entry name" value="DZR_2"/>
    <property type="match status" value="1"/>
</dbReference>
<dbReference type="EMBL" id="AONC01000020">
    <property type="protein sequence ID" value="EXJ15880.1"/>
    <property type="molecule type" value="Genomic_DNA"/>
</dbReference>
<evidence type="ECO:0000256" key="1">
    <source>
        <dbReference type="ARBA" id="ARBA00008007"/>
    </source>
</evidence>
<organism evidence="3 4">
    <name type="scientific">Imhoffiella purpurea</name>
    <dbReference type="NCBI Taxonomy" id="1249627"/>
    <lineage>
        <taxon>Bacteria</taxon>
        <taxon>Pseudomonadati</taxon>
        <taxon>Pseudomonadota</taxon>
        <taxon>Gammaproteobacteria</taxon>
        <taxon>Chromatiales</taxon>
        <taxon>Chromatiaceae</taxon>
        <taxon>Imhoffiella</taxon>
    </lineage>
</organism>
<accession>W9VZU6</accession>
<dbReference type="eggNOG" id="COG1040">
    <property type="taxonomic scope" value="Bacteria"/>
</dbReference>
<name>W9VZU6_9GAMM</name>
<dbReference type="PANTHER" id="PTHR47505">
    <property type="entry name" value="DNA UTILIZATION PROTEIN YHGH"/>
    <property type="match status" value="1"/>
</dbReference>
<dbReference type="PATRIC" id="fig|1249627.3.peg.1414"/>
<proteinExistence type="inferred from homology"/>
<reference evidence="3 4" key="1">
    <citation type="submission" date="2012-11" db="EMBL/GenBank/DDBJ databases">
        <title>Genome assembly of Thiorhodococcus sp. AK35.</title>
        <authorList>
            <person name="Nupur N."/>
            <person name="Khatri I."/>
            <person name="Subramanian S."/>
            <person name="Pinnaka A."/>
        </authorList>
    </citation>
    <scope>NUCLEOTIDE SEQUENCE [LARGE SCALE GENOMIC DNA]</scope>
    <source>
        <strain evidence="3 4">AK35</strain>
    </source>
</reference>
<dbReference type="RefSeq" id="WP_043751533.1">
    <property type="nucleotide sequence ID" value="NZ_AONC01000020.1"/>
</dbReference>
<dbReference type="Proteomes" id="UP000019460">
    <property type="component" value="Unassembled WGS sequence"/>
</dbReference>
<dbReference type="SUPFAM" id="SSF53271">
    <property type="entry name" value="PRTase-like"/>
    <property type="match status" value="1"/>
</dbReference>
<dbReference type="InterPro" id="IPR044005">
    <property type="entry name" value="DZR_2"/>
</dbReference>
<feature type="domain" description="Double zinc ribbon" evidence="2">
    <location>
        <begin position="10"/>
        <end position="67"/>
    </location>
</feature>
<comment type="caution">
    <text evidence="3">The sequence shown here is derived from an EMBL/GenBank/DDBJ whole genome shotgun (WGS) entry which is preliminary data.</text>
</comment>
<keyword evidence="4" id="KW-1185">Reference proteome</keyword>
<dbReference type="AlphaFoldDB" id="W9VZU6"/>
<evidence type="ECO:0000259" key="2">
    <source>
        <dbReference type="Pfam" id="PF18912"/>
    </source>
</evidence>
<dbReference type="PANTHER" id="PTHR47505:SF1">
    <property type="entry name" value="DNA UTILIZATION PROTEIN YHGH"/>
    <property type="match status" value="1"/>
</dbReference>
<dbReference type="InterPro" id="IPR029057">
    <property type="entry name" value="PRTase-like"/>
</dbReference>
<protein>
    <submittedName>
        <fullName evidence="3">Competence protein F like protein</fullName>
    </submittedName>
</protein>
<evidence type="ECO:0000313" key="3">
    <source>
        <dbReference type="EMBL" id="EXJ15880.1"/>
    </source>
</evidence>
<comment type="similarity">
    <text evidence="1">Belongs to the ComF/GntX family.</text>
</comment>
<dbReference type="STRING" id="1249627.D779_0962"/>
<dbReference type="OrthoDB" id="9793412at2"/>
<dbReference type="InterPro" id="IPR051910">
    <property type="entry name" value="ComF/GntX_DNA_util-trans"/>
</dbReference>
<dbReference type="InterPro" id="IPR000836">
    <property type="entry name" value="PRTase_dom"/>
</dbReference>
<evidence type="ECO:0000313" key="4">
    <source>
        <dbReference type="Proteomes" id="UP000019460"/>
    </source>
</evidence>
<dbReference type="CDD" id="cd06223">
    <property type="entry name" value="PRTases_typeI"/>
    <property type="match status" value="1"/>
</dbReference>
<dbReference type="Gene3D" id="3.40.50.2020">
    <property type="match status" value="1"/>
</dbReference>
<gene>
    <name evidence="3" type="ORF">D779_0962</name>
</gene>